<comment type="caution">
    <text evidence="2">The sequence shown here is derived from an EMBL/GenBank/DDBJ whole genome shotgun (WGS) entry which is preliminary data.</text>
</comment>
<organism evidence="2 3">
    <name type="scientific">Thiohalorhabdus methylotrophus</name>
    <dbReference type="NCBI Taxonomy" id="3242694"/>
    <lineage>
        <taxon>Bacteria</taxon>
        <taxon>Pseudomonadati</taxon>
        <taxon>Pseudomonadota</taxon>
        <taxon>Gammaproteobacteria</taxon>
        <taxon>Thiohalorhabdales</taxon>
        <taxon>Thiohalorhabdaceae</taxon>
        <taxon>Thiohalorhabdus</taxon>
    </lineage>
</organism>
<feature type="transmembrane region" description="Helical" evidence="1">
    <location>
        <begin position="266"/>
        <end position="296"/>
    </location>
</feature>
<reference evidence="2 3" key="1">
    <citation type="submission" date="2024-08" db="EMBL/GenBank/DDBJ databases">
        <title>Whole-genome sequencing of halo(alkali)philic microorganisms from hypersaline lakes.</title>
        <authorList>
            <person name="Sorokin D.Y."/>
            <person name="Merkel A.Y."/>
            <person name="Messina E."/>
            <person name="Yakimov M."/>
        </authorList>
    </citation>
    <scope>NUCLEOTIDE SEQUENCE [LARGE SCALE GENOMIC DNA]</scope>
    <source>
        <strain evidence="2 3">Cl-TMA</strain>
    </source>
</reference>
<dbReference type="InterPro" id="IPR036513">
    <property type="entry name" value="STAS_dom_sf"/>
</dbReference>
<keyword evidence="3" id="KW-1185">Reference proteome</keyword>
<keyword evidence="1" id="KW-0812">Transmembrane</keyword>
<evidence type="ECO:0000313" key="3">
    <source>
        <dbReference type="Proteomes" id="UP001575181"/>
    </source>
</evidence>
<dbReference type="InterPro" id="IPR030802">
    <property type="entry name" value="Permease_MalE"/>
</dbReference>
<dbReference type="RefSeq" id="WP_373654505.1">
    <property type="nucleotide sequence ID" value="NZ_JBGUAW010000002.1"/>
</dbReference>
<keyword evidence="1" id="KW-0472">Membrane</keyword>
<evidence type="ECO:0000256" key="1">
    <source>
        <dbReference type="SAM" id="Phobius"/>
    </source>
</evidence>
<protein>
    <submittedName>
        <fullName evidence="2">MlaE family ABC transporter permease</fullName>
    </submittedName>
</protein>
<dbReference type="Pfam" id="PF02405">
    <property type="entry name" value="MlaE"/>
    <property type="match status" value="1"/>
</dbReference>
<evidence type="ECO:0000313" key="2">
    <source>
        <dbReference type="EMBL" id="MFA9459717.1"/>
    </source>
</evidence>
<feature type="transmembrane region" description="Helical" evidence="1">
    <location>
        <begin position="351"/>
        <end position="374"/>
    </location>
</feature>
<dbReference type="SUPFAM" id="SSF52091">
    <property type="entry name" value="SpoIIaa-like"/>
    <property type="match status" value="1"/>
</dbReference>
<sequence>MAGEPRISLEQGERQAIIRLSGSWVIDHAGNSEETVDGTLDAVKNVQRVVVRGEGIDALDTVGAWQLNGMYTALAERGIEVEQDGFRAAHSRFIARIAKVSASGEPAEPRRRNGILKRLEGLGRTCVGGLRHAGESAEFLAGVFMTTLRILVHPRRFRFGAVVANMYRAGVTAIPIVGLMAFLISIVLSYQGVVQLERFGAEIYTINLTVVSLLREMGVLLTAVVVAGRSGSAFAAELGVMRLNGEIDAMETLGMSPTEVLVLPRILALMIMVPLLTFLADLFGLVGTAFSARMLVELSLPQFLHQARSALTPDSFWMGMIKAPVFAFMIATTATFWGIKEAESPEEVGQQVTISVVQSIFLVIVADAVVSVALSRAGI</sequence>
<dbReference type="Proteomes" id="UP001575181">
    <property type="component" value="Unassembled WGS sequence"/>
</dbReference>
<feature type="transmembrane region" description="Helical" evidence="1">
    <location>
        <begin position="166"/>
        <end position="190"/>
    </location>
</feature>
<feature type="transmembrane region" description="Helical" evidence="1">
    <location>
        <begin position="316"/>
        <end position="339"/>
    </location>
</feature>
<keyword evidence="1" id="KW-1133">Transmembrane helix</keyword>
<dbReference type="EMBL" id="JBGUAW010000002">
    <property type="protein sequence ID" value="MFA9459717.1"/>
    <property type="molecule type" value="Genomic_DNA"/>
</dbReference>
<proteinExistence type="predicted"/>
<gene>
    <name evidence="2" type="ORF">ACERLL_02620</name>
</gene>
<accession>A0ABV4TR15</accession>
<dbReference type="PANTHER" id="PTHR30188">
    <property type="entry name" value="ABC TRANSPORTER PERMEASE PROTEIN-RELATED"/>
    <property type="match status" value="1"/>
</dbReference>
<dbReference type="PANTHER" id="PTHR30188:SF3">
    <property type="entry name" value="ABC TRANSPORTER PERMEASE"/>
    <property type="match status" value="1"/>
</dbReference>
<name>A0ABV4TR15_9GAMM</name>